<evidence type="ECO:0000313" key="2">
    <source>
        <dbReference type="Proteomes" id="UP001059663"/>
    </source>
</evidence>
<gene>
    <name evidence="1" type="ORF">LP422_07085</name>
</gene>
<organism evidence="1 2">
    <name type="scientific">Janibacter limosus</name>
    <dbReference type="NCBI Taxonomy" id="53458"/>
    <lineage>
        <taxon>Bacteria</taxon>
        <taxon>Bacillati</taxon>
        <taxon>Actinomycetota</taxon>
        <taxon>Actinomycetes</taxon>
        <taxon>Micrococcales</taxon>
        <taxon>Intrasporangiaceae</taxon>
        <taxon>Janibacter</taxon>
    </lineage>
</organism>
<sequence>MPPETVMTANAPFARVLLDRAHSSARSLDADLAARMNPANPGDASPARAAAVLRERGTQVLAHTDGELTPAALDGADVLVIAHPAAASSERVAGDLPPVLSSAEIAAVTDHVAKGGGLVVLAECDHDAHGNNPGDLLAPFGLGIVSTLVHERADGGRRHLGNATRVLGETGTGPGQGVMAGIGEVCFYRAGTIDVSGAKGARVPVRSSATAHPAGQPLAVTVESTGRGAWSSSPTPTSSATTRSASWTTRSCGSTS</sequence>
<accession>A0AC61U6S9</accession>
<evidence type="ECO:0000313" key="1">
    <source>
        <dbReference type="EMBL" id="UUZ45736.1"/>
    </source>
</evidence>
<dbReference type="EMBL" id="CP087977">
    <property type="protein sequence ID" value="UUZ45736.1"/>
    <property type="molecule type" value="Genomic_DNA"/>
</dbReference>
<protein>
    <submittedName>
        <fullName evidence="1">DUF4350 domain-containing protein</fullName>
    </submittedName>
</protein>
<dbReference type="Proteomes" id="UP001059663">
    <property type="component" value="Chromosome"/>
</dbReference>
<reference evidence="1" key="1">
    <citation type="submission" date="2021-11" db="EMBL/GenBank/DDBJ databases">
        <title>Study of the species diversity of bacterial strains isolated from a unique natural object - Shulgan-Tash cave (Bashkiria).</title>
        <authorList>
            <person name="Sazanova A.L."/>
            <person name="Chirak E.R."/>
            <person name="Safronova V.I."/>
        </authorList>
    </citation>
    <scope>NUCLEOTIDE SEQUENCE</scope>
    <source>
        <strain evidence="1">P1</strain>
    </source>
</reference>
<name>A0AC61U6S9_9MICO</name>
<proteinExistence type="predicted"/>